<reference evidence="7" key="1">
    <citation type="submission" date="2021-02" db="EMBL/GenBank/DDBJ databases">
        <authorList>
            <person name="Dougan E. K."/>
            <person name="Rhodes N."/>
            <person name="Thang M."/>
            <person name="Chan C."/>
        </authorList>
    </citation>
    <scope>NUCLEOTIDE SEQUENCE</scope>
</reference>
<keyword evidence="2 5" id="KW-0812">Transmembrane</keyword>
<dbReference type="InterPro" id="IPR005821">
    <property type="entry name" value="Ion_trans_dom"/>
</dbReference>
<dbReference type="Gene3D" id="1.20.120.350">
    <property type="entry name" value="Voltage-gated potassium channels. Chain C"/>
    <property type="match status" value="1"/>
</dbReference>
<dbReference type="Proteomes" id="UP000654075">
    <property type="component" value="Unassembled WGS sequence"/>
</dbReference>
<gene>
    <name evidence="7" type="ORF">PGLA1383_LOCUS25865</name>
</gene>
<keyword evidence="4 5" id="KW-0472">Membrane</keyword>
<dbReference type="AlphaFoldDB" id="A0A813FC65"/>
<organism evidence="7 8">
    <name type="scientific">Polarella glacialis</name>
    <name type="common">Dinoflagellate</name>
    <dbReference type="NCBI Taxonomy" id="89957"/>
    <lineage>
        <taxon>Eukaryota</taxon>
        <taxon>Sar</taxon>
        <taxon>Alveolata</taxon>
        <taxon>Dinophyceae</taxon>
        <taxon>Suessiales</taxon>
        <taxon>Suessiaceae</taxon>
        <taxon>Polarella</taxon>
    </lineage>
</organism>
<dbReference type="SUPFAM" id="SSF81324">
    <property type="entry name" value="Voltage-gated potassium channels"/>
    <property type="match status" value="1"/>
</dbReference>
<evidence type="ECO:0000259" key="6">
    <source>
        <dbReference type="Pfam" id="PF00520"/>
    </source>
</evidence>
<protein>
    <recommendedName>
        <fullName evidence="6">Ion transport domain-containing protein</fullName>
    </recommendedName>
</protein>
<dbReference type="PANTHER" id="PTHR10037">
    <property type="entry name" value="VOLTAGE-GATED CATION CHANNEL CALCIUM AND SODIUM"/>
    <property type="match status" value="1"/>
</dbReference>
<comment type="subcellular location">
    <subcellularLocation>
        <location evidence="1">Membrane</location>
        <topology evidence="1">Multi-pass membrane protein</topology>
    </subcellularLocation>
</comment>
<evidence type="ECO:0000256" key="2">
    <source>
        <dbReference type="ARBA" id="ARBA00022692"/>
    </source>
</evidence>
<evidence type="ECO:0000256" key="1">
    <source>
        <dbReference type="ARBA" id="ARBA00004141"/>
    </source>
</evidence>
<dbReference type="GO" id="GO:0005248">
    <property type="term" value="F:voltage-gated sodium channel activity"/>
    <property type="evidence" value="ECO:0007669"/>
    <property type="project" value="TreeGrafter"/>
</dbReference>
<dbReference type="EMBL" id="CAJNNV010022237">
    <property type="protein sequence ID" value="CAE8607964.1"/>
    <property type="molecule type" value="Genomic_DNA"/>
</dbReference>
<dbReference type="PANTHER" id="PTHR10037:SF62">
    <property type="entry name" value="SODIUM CHANNEL PROTEIN 60E"/>
    <property type="match status" value="1"/>
</dbReference>
<evidence type="ECO:0000313" key="8">
    <source>
        <dbReference type="Proteomes" id="UP000654075"/>
    </source>
</evidence>
<accession>A0A813FC65</accession>
<feature type="non-terminal residue" evidence="7">
    <location>
        <position position="172"/>
    </location>
</feature>
<dbReference type="InterPro" id="IPR027359">
    <property type="entry name" value="Volt_channel_dom_sf"/>
</dbReference>
<dbReference type="Pfam" id="PF00520">
    <property type="entry name" value="Ion_trans"/>
    <property type="match status" value="1"/>
</dbReference>
<evidence type="ECO:0000313" key="7">
    <source>
        <dbReference type="EMBL" id="CAE8607964.1"/>
    </source>
</evidence>
<dbReference type="InterPro" id="IPR043203">
    <property type="entry name" value="VGCC_Ca_Na"/>
</dbReference>
<feature type="transmembrane region" description="Helical" evidence="5">
    <location>
        <begin position="143"/>
        <end position="162"/>
    </location>
</feature>
<name>A0A813FC65_POLGL</name>
<evidence type="ECO:0000256" key="3">
    <source>
        <dbReference type="ARBA" id="ARBA00022989"/>
    </source>
</evidence>
<sequence>DVAHCQCGNVFAKGLDFCNSCGSKRIDAAEEQDFGGNFRMRHVIESRIFRIFVSTVIFANTAMTGALMQQKLDELKSGNMDKANAIEGTTEIVDLCFNIFFLFELILRLSAYHRSFWRGREWKWNLFDSFLIVQWIFDQILHIAGNGVGGLTFSFIRILRILRFARVLRIIR</sequence>
<comment type="caution">
    <text evidence="7">The sequence shown here is derived from an EMBL/GenBank/DDBJ whole genome shotgun (WGS) entry which is preliminary data.</text>
</comment>
<keyword evidence="3 5" id="KW-1133">Transmembrane helix</keyword>
<keyword evidence="8" id="KW-1185">Reference proteome</keyword>
<proteinExistence type="predicted"/>
<evidence type="ECO:0000256" key="4">
    <source>
        <dbReference type="ARBA" id="ARBA00023136"/>
    </source>
</evidence>
<feature type="non-terminal residue" evidence="7">
    <location>
        <position position="1"/>
    </location>
</feature>
<feature type="transmembrane region" description="Helical" evidence="5">
    <location>
        <begin position="48"/>
        <end position="68"/>
    </location>
</feature>
<dbReference type="GO" id="GO:0001518">
    <property type="term" value="C:voltage-gated sodium channel complex"/>
    <property type="evidence" value="ECO:0007669"/>
    <property type="project" value="TreeGrafter"/>
</dbReference>
<feature type="domain" description="Ion transport" evidence="6">
    <location>
        <begin position="47"/>
        <end position="171"/>
    </location>
</feature>
<evidence type="ECO:0000256" key="5">
    <source>
        <dbReference type="SAM" id="Phobius"/>
    </source>
</evidence>